<dbReference type="Gene3D" id="3.20.20.60">
    <property type="entry name" value="Phosphoenolpyruvate-binding domains"/>
    <property type="match status" value="1"/>
</dbReference>
<comment type="similarity">
    <text evidence="1">Belongs to the HpcH/HpaI aldolase family.</text>
</comment>
<feature type="compositionally biased region" description="Low complexity" evidence="4">
    <location>
        <begin position="1"/>
        <end position="12"/>
    </location>
</feature>
<sequence length="205" mass="21640">MSEFEATAECGGAAAGRRHSPHAGRTYGGDERHRRPGFRRARLRTRPADHVALQRHVVSASAHGICTLVRVGADEPALVQRVLDLGADGLIVSHVDTRSRWWASPTTRRAVNAGLPSTAAPGDTELKAPLSTSPLQRKPRSSCRILEAPRACDNAAEIVAVPCVDAGFVGPADLSVAMGLTGGAAEPAVSGRSPEHGWRQPADRN</sequence>
<proteinExistence type="inferred from homology"/>
<name>A0A4R4ZA97_9PSEU</name>
<dbReference type="PANTHER" id="PTHR30502">
    <property type="entry name" value="2-KETO-3-DEOXY-L-RHAMNONATE ALDOLASE"/>
    <property type="match status" value="1"/>
</dbReference>
<dbReference type="OrthoDB" id="3353438at2"/>
<keyword evidence="2" id="KW-0479">Metal-binding</keyword>
<dbReference type="PANTHER" id="PTHR30502:SF0">
    <property type="entry name" value="PHOSPHOENOLPYRUVATE CARBOXYLASE FAMILY PROTEIN"/>
    <property type="match status" value="1"/>
</dbReference>
<keyword evidence="3" id="KW-0456">Lyase</keyword>
<keyword evidence="7" id="KW-1185">Reference proteome</keyword>
<feature type="region of interest" description="Disordered" evidence="4">
    <location>
        <begin position="112"/>
        <end position="140"/>
    </location>
</feature>
<evidence type="ECO:0000313" key="6">
    <source>
        <dbReference type="EMBL" id="TDD55238.1"/>
    </source>
</evidence>
<dbReference type="Pfam" id="PF03328">
    <property type="entry name" value="HpcH_HpaI"/>
    <property type="match status" value="1"/>
</dbReference>
<evidence type="ECO:0000256" key="1">
    <source>
        <dbReference type="ARBA" id="ARBA00005568"/>
    </source>
</evidence>
<feature type="region of interest" description="Disordered" evidence="4">
    <location>
        <begin position="184"/>
        <end position="205"/>
    </location>
</feature>
<protein>
    <recommendedName>
        <fullName evidence="5">HpcH/HpaI aldolase/citrate lyase domain-containing protein</fullName>
    </recommendedName>
</protein>
<dbReference type="GO" id="GO:0046872">
    <property type="term" value="F:metal ion binding"/>
    <property type="evidence" value="ECO:0007669"/>
    <property type="project" value="UniProtKB-KW"/>
</dbReference>
<organism evidence="6 7">
    <name type="scientific">Saccharopolyspora elongata</name>
    <dbReference type="NCBI Taxonomy" id="2530387"/>
    <lineage>
        <taxon>Bacteria</taxon>
        <taxon>Bacillati</taxon>
        <taxon>Actinomycetota</taxon>
        <taxon>Actinomycetes</taxon>
        <taxon>Pseudonocardiales</taxon>
        <taxon>Pseudonocardiaceae</taxon>
        <taxon>Saccharopolyspora</taxon>
    </lineage>
</organism>
<dbReference type="Proteomes" id="UP000294947">
    <property type="component" value="Unassembled WGS sequence"/>
</dbReference>
<evidence type="ECO:0000256" key="3">
    <source>
        <dbReference type="ARBA" id="ARBA00023239"/>
    </source>
</evidence>
<dbReference type="SUPFAM" id="SSF51621">
    <property type="entry name" value="Phosphoenolpyruvate/pyruvate domain"/>
    <property type="match status" value="1"/>
</dbReference>
<feature type="compositionally biased region" description="Basic and acidic residues" evidence="4">
    <location>
        <begin position="193"/>
        <end position="205"/>
    </location>
</feature>
<dbReference type="AlphaFoldDB" id="A0A4R4ZA97"/>
<evidence type="ECO:0000256" key="2">
    <source>
        <dbReference type="ARBA" id="ARBA00022723"/>
    </source>
</evidence>
<dbReference type="InterPro" id="IPR050251">
    <property type="entry name" value="HpcH-HpaI_aldolase"/>
</dbReference>
<dbReference type="InterPro" id="IPR015813">
    <property type="entry name" value="Pyrv/PenolPyrv_kinase-like_dom"/>
</dbReference>
<dbReference type="GO" id="GO:0016832">
    <property type="term" value="F:aldehyde-lyase activity"/>
    <property type="evidence" value="ECO:0007669"/>
    <property type="project" value="TreeGrafter"/>
</dbReference>
<dbReference type="GO" id="GO:0005737">
    <property type="term" value="C:cytoplasm"/>
    <property type="evidence" value="ECO:0007669"/>
    <property type="project" value="TreeGrafter"/>
</dbReference>
<comment type="caution">
    <text evidence="6">The sequence shown here is derived from an EMBL/GenBank/DDBJ whole genome shotgun (WGS) entry which is preliminary data.</text>
</comment>
<evidence type="ECO:0000313" key="7">
    <source>
        <dbReference type="Proteomes" id="UP000294947"/>
    </source>
</evidence>
<dbReference type="InterPro" id="IPR005000">
    <property type="entry name" value="Aldolase/citrate-lyase_domain"/>
</dbReference>
<feature type="region of interest" description="Disordered" evidence="4">
    <location>
        <begin position="1"/>
        <end position="41"/>
    </location>
</feature>
<accession>A0A4R4ZA97</accession>
<feature type="domain" description="HpcH/HpaI aldolase/citrate lyase" evidence="5">
    <location>
        <begin position="63"/>
        <end position="189"/>
    </location>
</feature>
<evidence type="ECO:0000256" key="4">
    <source>
        <dbReference type="SAM" id="MobiDB-lite"/>
    </source>
</evidence>
<gene>
    <name evidence="6" type="ORF">E1288_05430</name>
</gene>
<dbReference type="EMBL" id="SMKW01000004">
    <property type="protein sequence ID" value="TDD55238.1"/>
    <property type="molecule type" value="Genomic_DNA"/>
</dbReference>
<dbReference type="InterPro" id="IPR040442">
    <property type="entry name" value="Pyrv_kinase-like_dom_sf"/>
</dbReference>
<evidence type="ECO:0000259" key="5">
    <source>
        <dbReference type="Pfam" id="PF03328"/>
    </source>
</evidence>
<reference evidence="6 7" key="1">
    <citation type="submission" date="2019-03" db="EMBL/GenBank/DDBJ databases">
        <title>Draft genome sequences of novel Actinobacteria.</title>
        <authorList>
            <person name="Sahin N."/>
            <person name="Ay H."/>
            <person name="Saygin H."/>
        </authorList>
    </citation>
    <scope>NUCLEOTIDE SEQUENCE [LARGE SCALE GENOMIC DNA]</scope>
    <source>
        <strain evidence="6 7">7K502</strain>
    </source>
</reference>